<dbReference type="Gene3D" id="6.10.140.2220">
    <property type="match status" value="1"/>
</dbReference>
<dbReference type="PROSITE" id="PS50865">
    <property type="entry name" value="ZF_MYND_2"/>
    <property type="match status" value="1"/>
</dbReference>
<sequence>MEQSKLQTILAENGLTFCNLHNKGRSLFTTKEFFPGEVIIRQEPYVSVPNNSSRGSRCEVCFVSDNLKKCSACHAVWYCGSSCQKTDWKLHRVECQALSNVEKGRLKYLTPSICMMVKLYLKRKLQNEKVIPASVTDNYSLVEALVSHMSEIEEKQLVLYAQMANLVNAILQWPGLNLKEVAENFSKLACNAHSICDSELRPLGTGLYPVVAIINHSCLPNSVLVFEDKVSVVRAVQHIPKGTEVVISYIETAGSTMTRQKLLKEQYFFKCACPRCIKLGQSDDIQESAVLEGYRCSNAKCSGFLLRDSEKMTFTCQQCGHVRKVDDIKQIASEVKTLSEKASTSQTAGNYEEARSLFTRVEELQLKLCHPFSLDLMRTRDNLMKIFMELKIWKDALFYCRLTIPIYEKVYIACHPMLGLQYYTCGKLEWLLGETDNSVRSLTNAADILRVTHGTNAPFMKELLAKLDEARAEARFKLQPVDED</sequence>
<dbReference type="SMART" id="SM00317">
    <property type="entry name" value="SET"/>
    <property type="match status" value="1"/>
</dbReference>
<keyword evidence="3" id="KW-0862">Zinc</keyword>
<evidence type="ECO:0000256" key="3">
    <source>
        <dbReference type="ARBA" id="ARBA00022833"/>
    </source>
</evidence>
<dbReference type="PROSITE" id="PS01360">
    <property type="entry name" value="ZF_MYND_1"/>
    <property type="match status" value="1"/>
</dbReference>
<keyword evidence="2 4" id="KW-0863">Zinc-finger</keyword>
<dbReference type="AlphaFoldDB" id="A0AAW1K6X4"/>
<organism evidence="7 8">
    <name type="scientific">Saponaria officinalis</name>
    <name type="common">Common soapwort</name>
    <name type="synonym">Lychnis saponaria</name>
    <dbReference type="NCBI Taxonomy" id="3572"/>
    <lineage>
        <taxon>Eukaryota</taxon>
        <taxon>Viridiplantae</taxon>
        <taxon>Streptophyta</taxon>
        <taxon>Embryophyta</taxon>
        <taxon>Tracheophyta</taxon>
        <taxon>Spermatophyta</taxon>
        <taxon>Magnoliopsida</taxon>
        <taxon>eudicotyledons</taxon>
        <taxon>Gunneridae</taxon>
        <taxon>Pentapetalae</taxon>
        <taxon>Caryophyllales</taxon>
        <taxon>Caryophyllaceae</taxon>
        <taxon>Caryophylleae</taxon>
        <taxon>Saponaria</taxon>
    </lineage>
</organism>
<proteinExistence type="predicted"/>
<feature type="domain" description="SET" evidence="5">
    <location>
        <begin position="13"/>
        <end position="250"/>
    </location>
</feature>
<keyword evidence="1" id="KW-0479">Metal-binding</keyword>
<dbReference type="InterPro" id="IPR011990">
    <property type="entry name" value="TPR-like_helical_dom_sf"/>
</dbReference>
<dbReference type="PANTHER" id="PTHR12197:SF251">
    <property type="entry name" value="EG:BACR7C10.4 PROTEIN"/>
    <property type="match status" value="1"/>
</dbReference>
<dbReference type="Gene3D" id="1.10.220.160">
    <property type="match status" value="1"/>
</dbReference>
<evidence type="ECO:0000256" key="2">
    <source>
        <dbReference type="ARBA" id="ARBA00022771"/>
    </source>
</evidence>
<dbReference type="InterPro" id="IPR001214">
    <property type="entry name" value="SET_dom"/>
</dbReference>
<protein>
    <recommendedName>
        <fullName evidence="9">Histone-lysine N-methyltransferase ASHR1</fullName>
    </recommendedName>
</protein>
<evidence type="ECO:0000313" key="7">
    <source>
        <dbReference type="EMBL" id="KAK9713828.1"/>
    </source>
</evidence>
<keyword evidence="8" id="KW-1185">Reference proteome</keyword>
<evidence type="ECO:0008006" key="9">
    <source>
        <dbReference type="Google" id="ProtNLM"/>
    </source>
</evidence>
<comment type="caution">
    <text evidence="7">The sequence shown here is derived from an EMBL/GenBank/DDBJ whole genome shotgun (WGS) entry which is preliminary data.</text>
</comment>
<evidence type="ECO:0000256" key="1">
    <source>
        <dbReference type="ARBA" id="ARBA00022723"/>
    </source>
</evidence>
<dbReference type="SUPFAM" id="SSF82199">
    <property type="entry name" value="SET domain"/>
    <property type="match status" value="1"/>
</dbReference>
<evidence type="ECO:0000259" key="6">
    <source>
        <dbReference type="PROSITE" id="PS50865"/>
    </source>
</evidence>
<feature type="domain" description="MYND-type" evidence="6">
    <location>
        <begin position="58"/>
        <end position="95"/>
    </location>
</feature>
<name>A0AAW1K6X4_SAPOF</name>
<dbReference type="SUPFAM" id="SSF48452">
    <property type="entry name" value="TPR-like"/>
    <property type="match status" value="1"/>
</dbReference>
<accession>A0AAW1K6X4</accession>
<evidence type="ECO:0000259" key="5">
    <source>
        <dbReference type="PROSITE" id="PS50280"/>
    </source>
</evidence>
<dbReference type="InterPro" id="IPR050869">
    <property type="entry name" value="H3K4_H4K5_MeTrfase"/>
</dbReference>
<dbReference type="Pfam" id="PF01753">
    <property type="entry name" value="zf-MYND"/>
    <property type="match status" value="1"/>
</dbReference>
<evidence type="ECO:0000256" key="4">
    <source>
        <dbReference type="PROSITE-ProRule" id="PRU00134"/>
    </source>
</evidence>
<dbReference type="PANTHER" id="PTHR12197">
    <property type="entry name" value="HISTONE-LYSINE N-METHYLTRANSFERASE SMYD"/>
    <property type="match status" value="1"/>
</dbReference>
<dbReference type="InterPro" id="IPR002893">
    <property type="entry name" value="Znf_MYND"/>
</dbReference>
<dbReference type="PROSITE" id="PS50280">
    <property type="entry name" value="SET"/>
    <property type="match status" value="1"/>
</dbReference>
<evidence type="ECO:0000313" key="8">
    <source>
        <dbReference type="Proteomes" id="UP001443914"/>
    </source>
</evidence>
<dbReference type="Pfam" id="PF00856">
    <property type="entry name" value="SET"/>
    <property type="match status" value="1"/>
</dbReference>
<dbReference type="EMBL" id="JBDFQZ010000006">
    <property type="protein sequence ID" value="KAK9713828.1"/>
    <property type="molecule type" value="Genomic_DNA"/>
</dbReference>
<dbReference type="GO" id="GO:0005634">
    <property type="term" value="C:nucleus"/>
    <property type="evidence" value="ECO:0007669"/>
    <property type="project" value="TreeGrafter"/>
</dbReference>
<dbReference type="Gene3D" id="2.170.270.10">
    <property type="entry name" value="SET domain"/>
    <property type="match status" value="1"/>
</dbReference>
<dbReference type="Gene3D" id="1.25.40.10">
    <property type="entry name" value="Tetratricopeptide repeat domain"/>
    <property type="match status" value="1"/>
</dbReference>
<dbReference type="Proteomes" id="UP001443914">
    <property type="component" value="Unassembled WGS sequence"/>
</dbReference>
<reference evidence="7" key="1">
    <citation type="submission" date="2024-03" db="EMBL/GenBank/DDBJ databases">
        <title>WGS assembly of Saponaria officinalis var. Norfolk2.</title>
        <authorList>
            <person name="Jenkins J."/>
            <person name="Shu S."/>
            <person name="Grimwood J."/>
            <person name="Barry K."/>
            <person name="Goodstein D."/>
            <person name="Schmutz J."/>
            <person name="Leebens-Mack J."/>
            <person name="Osbourn A."/>
        </authorList>
    </citation>
    <scope>NUCLEOTIDE SEQUENCE [LARGE SCALE GENOMIC DNA]</scope>
    <source>
        <strain evidence="7">JIC</strain>
    </source>
</reference>
<dbReference type="InterPro" id="IPR046341">
    <property type="entry name" value="SET_dom_sf"/>
</dbReference>
<dbReference type="GO" id="GO:0008270">
    <property type="term" value="F:zinc ion binding"/>
    <property type="evidence" value="ECO:0007669"/>
    <property type="project" value="UniProtKB-KW"/>
</dbReference>
<gene>
    <name evidence="7" type="ORF">RND81_06G054100</name>
</gene>